<organism evidence="1 2">
    <name type="scientific">Veillonella absiana</name>
    <dbReference type="NCBI Taxonomy" id="3079305"/>
    <lineage>
        <taxon>Bacteria</taxon>
        <taxon>Bacillati</taxon>
        <taxon>Bacillota</taxon>
        <taxon>Negativicutes</taxon>
        <taxon>Veillonellales</taxon>
        <taxon>Veillonellaceae</taxon>
        <taxon>Veillonella</taxon>
    </lineage>
</organism>
<evidence type="ECO:0000313" key="2">
    <source>
        <dbReference type="Proteomes" id="UP001272515"/>
    </source>
</evidence>
<dbReference type="Gene3D" id="3.30.2310.20">
    <property type="entry name" value="RelE-like"/>
    <property type="match status" value="1"/>
</dbReference>
<name>A0ABU3Z9R1_9FIRM</name>
<evidence type="ECO:0008006" key="3">
    <source>
        <dbReference type="Google" id="ProtNLM"/>
    </source>
</evidence>
<reference evidence="1 2" key="1">
    <citation type="submission" date="2023-10" db="EMBL/GenBank/DDBJ databases">
        <title>Veillonella sp. nov., isolated from a pig farm feces dump.</title>
        <authorList>
            <person name="Chang Y.-H."/>
        </authorList>
    </citation>
    <scope>NUCLEOTIDE SEQUENCE [LARGE SCALE GENOMIC DNA]</scope>
    <source>
        <strain evidence="1 2">YH-vei2233</strain>
    </source>
</reference>
<dbReference type="RefSeq" id="WP_317330106.1">
    <property type="nucleotide sequence ID" value="NZ_JAWJZA010000007.1"/>
</dbReference>
<accession>A0ABU3Z9R1</accession>
<evidence type="ECO:0000313" key="1">
    <source>
        <dbReference type="EMBL" id="MDV5088655.1"/>
    </source>
</evidence>
<proteinExistence type="predicted"/>
<dbReference type="Proteomes" id="UP001272515">
    <property type="component" value="Unassembled WGS sequence"/>
</dbReference>
<sequence length="71" mass="8318">MDIYKIVITPTAKNDLIELKRYINEVILAPETAKQYIRAIRVAIQKLSYTAGAMPLIYEELWRSKIVFIYI</sequence>
<comment type="caution">
    <text evidence="1">The sequence shown here is derived from an EMBL/GenBank/DDBJ whole genome shotgun (WGS) entry which is preliminary data.</text>
</comment>
<gene>
    <name evidence="1" type="ORF">RVY80_07360</name>
</gene>
<protein>
    <recommendedName>
        <fullName evidence="3">Type II toxin-antitoxin system RelE/ParE family toxin</fullName>
    </recommendedName>
</protein>
<dbReference type="EMBL" id="JAWJZB010000008">
    <property type="protein sequence ID" value="MDV5088655.1"/>
    <property type="molecule type" value="Genomic_DNA"/>
</dbReference>
<dbReference type="InterPro" id="IPR035093">
    <property type="entry name" value="RelE/ParE_toxin_dom_sf"/>
</dbReference>
<keyword evidence="2" id="KW-1185">Reference proteome</keyword>